<dbReference type="EMBL" id="UOFX01000020">
    <property type="protein sequence ID" value="VAX06911.1"/>
    <property type="molecule type" value="Genomic_DNA"/>
</dbReference>
<sequence length="249" mass="27741">MKENAKRPLANRRNYYRILHVQPDAPTEIIHSSYRTLMQKLLHHPDLGGDEWNAALMNEARAVLTNPKKRARYDLENGFSTPALKPSPKQQAPKHSRTTAHGSPTTDAISTKCVFCGSLAASTTSLGVDAHCSSCRSPSTPIRSVEHISDCNRLLARMDHKCAMIFFLRWPQPQPYKGTILNLSPTGLLFSSSHELVTGQVIKIDSHAFNATARVTHIKEQSSDQFMTGVEFITLQFTKINGTFLSQRA</sequence>
<feature type="region of interest" description="Disordered" evidence="1">
    <location>
        <begin position="78"/>
        <end position="105"/>
    </location>
</feature>
<proteinExistence type="predicted"/>
<dbReference type="GO" id="GO:0035438">
    <property type="term" value="F:cyclic-di-GMP binding"/>
    <property type="evidence" value="ECO:0007669"/>
    <property type="project" value="InterPro"/>
</dbReference>
<dbReference type="SMART" id="SM00271">
    <property type="entry name" value="DnaJ"/>
    <property type="match status" value="1"/>
</dbReference>
<organism evidence="3">
    <name type="scientific">hydrothermal vent metagenome</name>
    <dbReference type="NCBI Taxonomy" id="652676"/>
    <lineage>
        <taxon>unclassified sequences</taxon>
        <taxon>metagenomes</taxon>
        <taxon>ecological metagenomes</taxon>
    </lineage>
</organism>
<dbReference type="Pfam" id="PF07238">
    <property type="entry name" value="PilZ"/>
    <property type="match status" value="1"/>
</dbReference>
<accession>A0A3B1AYN6</accession>
<name>A0A3B1AYN6_9ZZZZ</name>
<evidence type="ECO:0000313" key="3">
    <source>
        <dbReference type="EMBL" id="VAX06911.1"/>
    </source>
</evidence>
<dbReference type="InterPro" id="IPR001623">
    <property type="entry name" value="DnaJ_domain"/>
</dbReference>
<evidence type="ECO:0000256" key="1">
    <source>
        <dbReference type="SAM" id="MobiDB-lite"/>
    </source>
</evidence>
<dbReference type="Pfam" id="PF00226">
    <property type="entry name" value="DnaJ"/>
    <property type="match status" value="1"/>
</dbReference>
<feature type="domain" description="J" evidence="2">
    <location>
        <begin position="14"/>
        <end position="77"/>
    </location>
</feature>
<gene>
    <name evidence="3" type="ORF">MNBD_GAMMA26-1967</name>
</gene>
<dbReference type="InterPro" id="IPR036869">
    <property type="entry name" value="J_dom_sf"/>
</dbReference>
<dbReference type="InterPro" id="IPR009875">
    <property type="entry name" value="PilZ_domain"/>
</dbReference>
<dbReference type="CDD" id="cd06257">
    <property type="entry name" value="DnaJ"/>
    <property type="match status" value="1"/>
</dbReference>
<reference evidence="3" key="1">
    <citation type="submission" date="2018-06" db="EMBL/GenBank/DDBJ databases">
        <authorList>
            <person name="Zhirakovskaya E."/>
        </authorList>
    </citation>
    <scope>NUCLEOTIDE SEQUENCE</scope>
</reference>
<protein>
    <recommendedName>
        <fullName evidence="2">J domain-containing protein</fullName>
    </recommendedName>
</protein>
<dbReference type="Gene3D" id="1.10.287.110">
    <property type="entry name" value="DnaJ domain"/>
    <property type="match status" value="1"/>
</dbReference>
<dbReference type="SUPFAM" id="SSF46565">
    <property type="entry name" value="Chaperone J-domain"/>
    <property type="match status" value="1"/>
</dbReference>
<dbReference type="AlphaFoldDB" id="A0A3B1AYN6"/>
<dbReference type="PROSITE" id="PS50076">
    <property type="entry name" value="DNAJ_2"/>
    <property type="match status" value="1"/>
</dbReference>
<evidence type="ECO:0000259" key="2">
    <source>
        <dbReference type="PROSITE" id="PS50076"/>
    </source>
</evidence>